<dbReference type="Pfam" id="PF17172">
    <property type="entry name" value="GST_N_4"/>
    <property type="match status" value="1"/>
</dbReference>
<dbReference type="InterPro" id="IPR012336">
    <property type="entry name" value="Thioredoxin-like_fold"/>
</dbReference>
<keyword evidence="5" id="KW-1185">Reference proteome</keyword>
<dbReference type="InterPro" id="IPR036282">
    <property type="entry name" value="Glutathione-S-Trfase_C_sf"/>
</dbReference>
<gene>
    <name evidence="4" type="ORF">NOO_LOCUS3817</name>
</gene>
<evidence type="ECO:0000259" key="2">
    <source>
        <dbReference type="Pfam" id="PF17171"/>
    </source>
</evidence>
<dbReference type="SFLD" id="SFLDG01180">
    <property type="entry name" value="SUF1"/>
    <property type="match status" value="1"/>
</dbReference>
<dbReference type="SFLD" id="SFLDG01200">
    <property type="entry name" value="SUF1.1"/>
    <property type="match status" value="1"/>
</dbReference>
<dbReference type="InterPro" id="IPR036249">
    <property type="entry name" value="Thioredoxin-like_sf"/>
</dbReference>
<dbReference type="PANTHER" id="PTHR12289:SF72">
    <property type="entry name" value="GST N-TERMINAL DOMAIN-CONTAINING PROTEIN"/>
    <property type="match status" value="1"/>
</dbReference>
<dbReference type="Proteomes" id="UP000271087">
    <property type="component" value="Unassembled WGS sequence"/>
</dbReference>
<organism evidence="6">
    <name type="scientific">Onchocerca ochengi</name>
    <name type="common">Filarial nematode worm</name>
    <dbReference type="NCBI Taxonomy" id="42157"/>
    <lineage>
        <taxon>Eukaryota</taxon>
        <taxon>Metazoa</taxon>
        <taxon>Ecdysozoa</taxon>
        <taxon>Nematoda</taxon>
        <taxon>Chromadorea</taxon>
        <taxon>Rhabditida</taxon>
        <taxon>Spirurina</taxon>
        <taxon>Spiruromorpha</taxon>
        <taxon>Filarioidea</taxon>
        <taxon>Onchocercidae</taxon>
        <taxon>Onchocerca</taxon>
    </lineage>
</organism>
<dbReference type="InterPro" id="IPR026928">
    <property type="entry name" value="FAX/IsoI-like"/>
</dbReference>
<dbReference type="InterPro" id="IPR040079">
    <property type="entry name" value="Glutathione_S-Trfase"/>
</dbReference>
<evidence type="ECO:0000259" key="3">
    <source>
        <dbReference type="Pfam" id="PF17172"/>
    </source>
</evidence>
<dbReference type="SUPFAM" id="SSF47616">
    <property type="entry name" value="GST C-terminal domain-like"/>
    <property type="match status" value="1"/>
</dbReference>
<comment type="similarity">
    <text evidence="1">Belongs to the FAX family.</text>
</comment>
<dbReference type="SUPFAM" id="SSF52833">
    <property type="entry name" value="Thioredoxin-like"/>
    <property type="match status" value="1"/>
</dbReference>
<dbReference type="SFLD" id="SFLDS00019">
    <property type="entry name" value="Glutathione_Transferase_(cytos"/>
    <property type="match status" value="1"/>
</dbReference>
<evidence type="ECO:0000313" key="4">
    <source>
        <dbReference type="EMBL" id="VDK70620.1"/>
    </source>
</evidence>
<dbReference type="InterPro" id="IPR050931">
    <property type="entry name" value="Mito_Protein_Transport_Metaxin"/>
</dbReference>
<evidence type="ECO:0000313" key="6">
    <source>
        <dbReference type="WBParaSite" id="nOo.2.0.1.t03817-RA"/>
    </source>
</evidence>
<evidence type="ECO:0000313" key="5">
    <source>
        <dbReference type="Proteomes" id="UP000271087"/>
    </source>
</evidence>
<accession>A0A182E726</accession>
<proteinExistence type="inferred from homology"/>
<feature type="domain" description="Metaxin glutathione S-transferase" evidence="2">
    <location>
        <begin position="181"/>
        <end position="245"/>
    </location>
</feature>
<dbReference type="CDD" id="cd03080">
    <property type="entry name" value="GST_N_Metaxin_like"/>
    <property type="match status" value="1"/>
</dbReference>
<dbReference type="AlphaFoldDB" id="A0A182E726"/>
<dbReference type="Gene3D" id="1.20.1050.10">
    <property type="match status" value="1"/>
</dbReference>
<dbReference type="GO" id="GO:0005737">
    <property type="term" value="C:cytoplasm"/>
    <property type="evidence" value="ECO:0007669"/>
    <property type="project" value="TreeGrafter"/>
</dbReference>
<dbReference type="EMBL" id="UYRW01000775">
    <property type="protein sequence ID" value="VDK70620.1"/>
    <property type="molecule type" value="Genomic_DNA"/>
</dbReference>
<dbReference type="CDD" id="cd03193">
    <property type="entry name" value="GST_C_Metaxin"/>
    <property type="match status" value="1"/>
</dbReference>
<dbReference type="OrthoDB" id="5809458at2759"/>
<sequence length="272" mass="32113">MPTPSLLKRDWQRDHVYLIQFPRAGCIPNLSMFSLKLETWLRMAKIPYSNISNEFTKFSSKRQIPFIELNGRQIPDSNQCIEHLTRAFKVDLDERLNAMEKAQARAFTYLLEESIRWIVVYNRARNNKFLATEKGIIRHFRGAKKAYFQFILMEYLRKKFWKYCYAQGIGRHSLDEVEDIAKKDLTALSTFLGDKKYFFGSTPTTLDAIAFGNLTQILYSPLNTDVLPKYMEKTTPNLIAFIQQMREMYWKDWDEACKTLSLNTENTDRHLQ</sequence>
<dbReference type="Pfam" id="PF17171">
    <property type="entry name" value="GST_C_6"/>
    <property type="match status" value="1"/>
</dbReference>
<reference evidence="6" key="1">
    <citation type="submission" date="2016-06" db="UniProtKB">
        <authorList>
            <consortium name="WormBaseParasite"/>
        </authorList>
    </citation>
    <scope>IDENTIFICATION</scope>
</reference>
<evidence type="ECO:0000256" key="1">
    <source>
        <dbReference type="ARBA" id="ARBA00006475"/>
    </source>
</evidence>
<feature type="domain" description="Thioredoxin-like fold" evidence="3">
    <location>
        <begin position="33"/>
        <end position="124"/>
    </location>
</feature>
<reference evidence="4 5" key="2">
    <citation type="submission" date="2018-08" db="EMBL/GenBank/DDBJ databases">
        <authorList>
            <person name="Laetsch R D."/>
            <person name="Stevens L."/>
            <person name="Kumar S."/>
            <person name="Blaxter L. M."/>
        </authorList>
    </citation>
    <scope>NUCLEOTIDE SEQUENCE [LARGE SCALE GENOMIC DNA]</scope>
</reference>
<dbReference type="InterPro" id="IPR033468">
    <property type="entry name" value="Metaxin_GST"/>
</dbReference>
<protein>
    <submittedName>
        <fullName evidence="6">Failed axon connections-like protein</fullName>
    </submittedName>
</protein>
<name>A0A182E726_ONCOC</name>
<dbReference type="PANTHER" id="PTHR12289">
    <property type="entry name" value="METAXIN RELATED"/>
    <property type="match status" value="1"/>
</dbReference>
<dbReference type="WBParaSite" id="nOo.2.0.1.t03817-RA">
    <property type="protein sequence ID" value="nOo.2.0.1.t03817-RA"/>
    <property type="gene ID" value="nOo.2.0.1.g03817"/>
</dbReference>